<accession>A0A1G2ARK4</accession>
<comment type="caution">
    <text evidence="1">The sequence shown here is derived from an EMBL/GenBank/DDBJ whole genome shotgun (WGS) entry which is preliminary data.</text>
</comment>
<dbReference type="Proteomes" id="UP000177165">
    <property type="component" value="Unassembled WGS sequence"/>
</dbReference>
<proteinExistence type="predicted"/>
<protein>
    <submittedName>
        <fullName evidence="1">Uncharacterized protein</fullName>
    </submittedName>
</protein>
<dbReference type="STRING" id="1798540.A3B74_04520"/>
<dbReference type="EMBL" id="MHKB01000013">
    <property type="protein sequence ID" value="OGY78617.1"/>
    <property type="molecule type" value="Genomic_DNA"/>
</dbReference>
<organism evidence="1 2">
    <name type="scientific">Candidatus Kerfeldbacteria bacterium RIFCSPHIGHO2_02_FULL_42_14</name>
    <dbReference type="NCBI Taxonomy" id="1798540"/>
    <lineage>
        <taxon>Bacteria</taxon>
        <taxon>Candidatus Kerfeldiibacteriota</taxon>
    </lineage>
</organism>
<reference evidence="1 2" key="1">
    <citation type="journal article" date="2016" name="Nat. Commun.">
        <title>Thousands of microbial genomes shed light on interconnected biogeochemical processes in an aquifer system.</title>
        <authorList>
            <person name="Anantharaman K."/>
            <person name="Brown C.T."/>
            <person name="Hug L.A."/>
            <person name="Sharon I."/>
            <person name="Castelle C.J."/>
            <person name="Probst A.J."/>
            <person name="Thomas B.C."/>
            <person name="Singh A."/>
            <person name="Wilkins M.J."/>
            <person name="Karaoz U."/>
            <person name="Brodie E.L."/>
            <person name="Williams K.H."/>
            <person name="Hubbard S.S."/>
            <person name="Banfield J.F."/>
        </authorList>
    </citation>
    <scope>NUCLEOTIDE SEQUENCE [LARGE SCALE GENOMIC DNA]</scope>
</reference>
<gene>
    <name evidence="1" type="ORF">A3B74_04520</name>
</gene>
<evidence type="ECO:0000313" key="2">
    <source>
        <dbReference type="Proteomes" id="UP000177165"/>
    </source>
</evidence>
<name>A0A1G2ARK4_9BACT</name>
<sequence length="64" mass="7599">MAGGTLSQEQRTRLAQTLIRMSQAFLRYRQAIMQLGKEYLALLRNIQQHQEQQKIQKILEEIKK</sequence>
<dbReference type="AlphaFoldDB" id="A0A1G2ARK4"/>
<evidence type="ECO:0000313" key="1">
    <source>
        <dbReference type="EMBL" id="OGY78617.1"/>
    </source>
</evidence>